<reference evidence="3 4" key="1">
    <citation type="journal article" date="2011" name="J. Bacteriol.">
        <title>Complete Genome Sequence of the Aerobic Marine Methanotroph Methylomonas methanica MC09.</title>
        <authorList>
            <person name="Boden R."/>
            <person name="Cunliffe M."/>
            <person name="Scanlan J."/>
            <person name="Moussard H."/>
            <person name="Kits K.D."/>
            <person name="Klotz M.G."/>
            <person name="Jetten M.S."/>
            <person name="Vuilleumier S."/>
            <person name="Han J."/>
            <person name="Peters L."/>
            <person name="Mikhailova N."/>
            <person name="Teshima H."/>
            <person name="Tapia R."/>
            <person name="Kyrpides N."/>
            <person name="Ivanova N."/>
            <person name="Pagani I."/>
            <person name="Cheng J.F."/>
            <person name="Goodwin L."/>
            <person name="Han C."/>
            <person name="Hauser L."/>
            <person name="Land M.L."/>
            <person name="Lapidus A."/>
            <person name="Lucas S."/>
            <person name="Pitluck S."/>
            <person name="Woyke T."/>
            <person name="Stein L."/>
            <person name="Murrell J.C."/>
        </authorList>
    </citation>
    <scope>NUCLEOTIDE SEQUENCE [LARGE SCALE GENOMIC DNA]</scope>
    <source>
        <strain evidence="3 4">MC09</strain>
    </source>
</reference>
<dbReference type="KEGG" id="mmt:Metme_2034"/>
<proteinExistence type="predicted"/>
<sequence>MQTPIVCLVMLGCLANFNAPLCAAPFANSDNSDFYYEIGGARSISVPANTQVNTYAINGAFELGLGYSCGNFDPTLGVANLLNGLQQTGNNLVNGAVGAVQAAIGGLPALVLQRIDPGLYDLFQNAVIRAEAVIALANKTCEDYEQAIRQGQNPYADWSDLSKIIDWKVQMGKNGYGSAKNDVVQAKQNVQKANGQNGIPWIGGKKAGGVKQAAIQVTHDSVTAGYNLTLNRQANDSSAPKKSKSTPRLAEVFADPGKASQWAVDVLGDVHIRTHDNHPVETIPGYGLLPKVEKDMQTIQKDLTDLVSGKTRTTLANLENVSSDAVLINGDVIAAIKTLKPSERAVAISKLASEAAMTRTVEKAMLIRRLLLTATREPNLSATEATTAIQASIDQLDRDIADVLFERKIHNELASKTSALLLALQRQQTERGRAYQRPAGSDEAILQEEAIKP</sequence>
<dbReference type="NCBIfam" id="TIGR03755">
    <property type="entry name" value="conj_TIGR03755"/>
    <property type="match status" value="1"/>
</dbReference>
<name>G0A5Z2_METMM</name>
<gene>
    <name evidence="3" type="ordered locus">Metme_2034</name>
</gene>
<reference key="2">
    <citation type="submission" date="2011-05" db="EMBL/GenBank/DDBJ databases">
        <title>Complete genome sequence of the aerobic marine methanotroph Methylomonas methanica MC09.</title>
        <authorList>
            <person name="Boden R."/>
            <person name="Cunliffe M."/>
            <person name="Scanlan J."/>
            <person name="Moussard H."/>
            <person name="Kits K.D."/>
            <person name="Klotz M."/>
            <person name="Jetten M."/>
            <person name="Vuilleumier S."/>
            <person name="Han J."/>
            <person name="Peters L."/>
            <person name="Mikhailova N."/>
            <person name="Teshima H."/>
            <person name="Tapia R."/>
            <person name="Kyrpides N."/>
            <person name="Ivanova N."/>
            <person name="Pagani I."/>
            <person name="Cheng J.-F."/>
            <person name="Goodwin L."/>
            <person name="Han C."/>
            <person name="Hauser L."/>
            <person name="Land M."/>
            <person name="Lapidus A."/>
            <person name="Lucas S."/>
            <person name="Pitluck S."/>
            <person name="Woyke T."/>
            <person name="Stein L.Y."/>
            <person name="Murrell C."/>
        </authorList>
    </citation>
    <scope>NUCLEOTIDE SEQUENCE</scope>
    <source>
        <strain>MC09</strain>
    </source>
</reference>
<keyword evidence="4" id="KW-1185">Reference proteome</keyword>
<dbReference type="STRING" id="857087.Metme_2034"/>
<organism evidence="3 4">
    <name type="scientific">Methylomonas methanica (strain DSM 25384 / MC09)</name>
    <dbReference type="NCBI Taxonomy" id="857087"/>
    <lineage>
        <taxon>Bacteria</taxon>
        <taxon>Pseudomonadati</taxon>
        <taxon>Pseudomonadota</taxon>
        <taxon>Gammaproteobacteria</taxon>
        <taxon>Methylococcales</taxon>
        <taxon>Methylococcaceae</taxon>
        <taxon>Methylomonas</taxon>
    </lineage>
</organism>
<dbReference type="OrthoDB" id="8553954at2"/>
<dbReference type="HOGENOM" id="CLU_047520_0_0_6"/>
<feature type="signal peptide" evidence="2">
    <location>
        <begin position="1"/>
        <end position="23"/>
    </location>
</feature>
<feature type="chain" id="PRO_5003396578" evidence="2">
    <location>
        <begin position="24"/>
        <end position="453"/>
    </location>
</feature>
<evidence type="ECO:0000256" key="1">
    <source>
        <dbReference type="SAM" id="MobiDB-lite"/>
    </source>
</evidence>
<evidence type="ECO:0000313" key="4">
    <source>
        <dbReference type="Proteomes" id="UP000008888"/>
    </source>
</evidence>
<evidence type="ECO:0000256" key="2">
    <source>
        <dbReference type="SAM" id="SignalP"/>
    </source>
</evidence>
<feature type="region of interest" description="Disordered" evidence="1">
    <location>
        <begin position="432"/>
        <end position="453"/>
    </location>
</feature>
<dbReference type="AlphaFoldDB" id="G0A5Z2"/>
<dbReference type="eggNOG" id="COG1671">
    <property type="taxonomic scope" value="Bacteria"/>
</dbReference>
<dbReference type="InterPro" id="IPR021204">
    <property type="entry name" value="Integr_conj_element_PFL4711"/>
</dbReference>
<dbReference type="RefSeq" id="WP_013818686.1">
    <property type="nucleotide sequence ID" value="NC_015572.1"/>
</dbReference>
<dbReference type="Proteomes" id="UP000008888">
    <property type="component" value="Chromosome"/>
</dbReference>
<accession>G0A5Z2</accession>
<protein>
    <submittedName>
        <fullName evidence="3">Integrating conjugative element protein, PFL_4711 family</fullName>
    </submittedName>
</protein>
<keyword evidence="2" id="KW-0732">Signal</keyword>
<dbReference type="EMBL" id="CP002738">
    <property type="protein sequence ID" value="AEG00442.1"/>
    <property type="molecule type" value="Genomic_DNA"/>
</dbReference>
<reference evidence="4" key="3">
    <citation type="submission" date="2011-05" db="EMBL/GenBank/DDBJ databases">
        <title>Complete sequence of Methylomonas methanica MC09.</title>
        <authorList>
            <consortium name="US DOE Joint Genome Institute"/>
            <person name="Lucas S."/>
            <person name="Han J."/>
            <person name="Lapidus A."/>
            <person name="Cheng J.-F."/>
            <person name="Goodwin L."/>
            <person name="Pitluck S."/>
            <person name="Peters L."/>
            <person name="Mikhailova N."/>
            <person name="Teshima H."/>
            <person name="Han C."/>
            <person name="Tapia R."/>
            <person name="Land M."/>
            <person name="Hauser L."/>
            <person name="Kyrpides N."/>
            <person name="Ivanova N."/>
            <person name="Pagani I."/>
            <person name="Stein L."/>
            <person name="Woyke T."/>
        </authorList>
    </citation>
    <scope>NUCLEOTIDE SEQUENCE [LARGE SCALE GENOMIC DNA]</scope>
    <source>
        <strain evidence="4">MC09</strain>
    </source>
</reference>
<evidence type="ECO:0000313" key="3">
    <source>
        <dbReference type="EMBL" id="AEG00442.1"/>
    </source>
</evidence>